<dbReference type="GO" id="GO:0008527">
    <property type="term" value="F:taste receptor activity"/>
    <property type="evidence" value="ECO:0007669"/>
    <property type="project" value="InterPro"/>
</dbReference>
<evidence type="ECO:0000256" key="5">
    <source>
        <dbReference type="ARBA" id="ARBA00022989"/>
    </source>
</evidence>
<feature type="transmembrane region" description="Helical" evidence="8">
    <location>
        <begin position="43"/>
        <end position="61"/>
    </location>
</feature>
<evidence type="ECO:0000256" key="4">
    <source>
        <dbReference type="ARBA" id="ARBA00022692"/>
    </source>
</evidence>
<accession>B7QHC2</accession>
<sequence length="393" mass="44027">MVSIMVKRSLPFAIVARLQGCFFIPNFGGNSLRNVKVTWKTPYTIFSISCFAFYMFLEFLFAKQFSHVVANISDTLSRSLLLVVFGVCVVKVLVNLSVMLTKSKKLLAFYRKSEAFETSTGFSLHTHSLRHSSAHRWNAVRACGVYMALALCFTNVERFILVDMAQSVPTEWSVLMKIFGVSLGFGFIFYESLSYFFLRSCIQVLGEYIQVQVELFQKDVQCSNVHLQPQFSSQVQAVRLHMSKIKELKELLNDIWAEALIVTCANAIILDCVVLDAVFHDGIRKELWLAAFYSLYAPLCIVDLAFTGQGLINEARKLQGVILMVPAFGAPESYLQQLRYLHESVDPDGMCLGGGGFFLLKRSLLLSMTGSIIIFGVILVQTSNTVTLKINAG</sequence>
<dbReference type="EnsemblMetazoa" id="ISCW014323-RA">
    <property type="protein sequence ID" value="ISCW014323-PA"/>
    <property type="gene ID" value="ISCW014323"/>
</dbReference>
<dbReference type="GO" id="GO:0005886">
    <property type="term" value="C:plasma membrane"/>
    <property type="evidence" value="ECO:0007669"/>
    <property type="project" value="UniProtKB-SubCell"/>
</dbReference>
<feature type="transmembrane region" description="Helical" evidence="8">
    <location>
        <begin position="139"/>
        <end position="160"/>
    </location>
</feature>
<evidence type="ECO:0000313" key="10">
    <source>
        <dbReference type="EnsemblMetazoa" id="ISCW014323-PA"/>
    </source>
</evidence>
<dbReference type="PANTHER" id="PTHR21421">
    <property type="entry name" value="GUSTATORY RECEPTOR"/>
    <property type="match status" value="1"/>
</dbReference>
<name>B7QHC2_IXOSC</name>
<dbReference type="VEuPathDB" id="VectorBase:ISCW014323"/>
<evidence type="ECO:0000313" key="11">
    <source>
        <dbReference type="Proteomes" id="UP000001555"/>
    </source>
</evidence>
<evidence type="ECO:0000256" key="8">
    <source>
        <dbReference type="SAM" id="Phobius"/>
    </source>
</evidence>
<feature type="transmembrane region" description="Helical" evidence="8">
    <location>
        <begin position="172"/>
        <end position="190"/>
    </location>
</feature>
<evidence type="ECO:0000313" key="9">
    <source>
        <dbReference type="EMBL" id="EEC18244.1"/>
    </source>
</evidence>
<feature type="transmembrane region" description="Helical" evidence="8">
    <location>
        <begin position="364"/>
        <end position="383"/>
    </location>
</feature>
<proteinExistence type="inferred from homology"/>
<feature type="transmembrane region" description="Helical" evidence="8">
    <location>
        <begin position="291"/>
        <end position="312"/>
    </location>
</feature>
<keyword evidence="7" id="KW-0675">Receptor</keyword>
<keyword evidence="11" id="KW-1185">Reference proteome</keyword>
<feature type="transmembrane region" description="Helical" evidence="8">
    <location>
        <begin position="81"/>
        <end position="101"/>
    </location>
</feature>
<comment type="similarity">
    <text evidence="2">Belongs to the insect chemoreceptor superfamily. Gustatory receptor (GR) family. Gr5a subfamily.</text>
</comment>
<evidence type="ECO:0000256" key="7">
    <source>
        <dbReference type="ARBA" id="ARBA00023170"/>
    </source>
</evidence>
<reference evidence="10" key="2">
    <citation type="submission" date="2020-05" db="UniProtKB">
        <authorList>
            <consortium name="EnsemblMetazoa"/>
        </authorList>
    </citation>
    <scope>IDENTIFICATION</scope>
    <source>
        <strain evidence="10">wikel</strain>
    </source>
</reference>
<dbReference type="PaxDb" id="6945-B7QHC2"/>
<dbReference type="FunCoup" id="B7QHC2">
    <property type="interactions" value="33"/>
</dbReference>
<dbReference type="InterPro" id="IPR009318">
    <property type="entry name" value="Gustatory_rcpt"/>
</dbReference>
<dbReference type="PANTHER" id="PTHR21421:SF29">
    <property type="entry name" value="GUSTATORY RECEPTOR 5A FOR TREHALOSE-RELATED"/>
    <property type="match status" value="1"/>
</dbReference>
<dbReference type="Pfam" id="PF06151">
    <property type="entry name" value="Trehalose_recp"/>
    <property type="match status" value="1"/>
</dbReference>
<dbReference type="Proteomes" id="UP000001555">
    <property type="component" value="Unassembled WGS sequence"/>
</dbReference>
<gene>
    <name evidence="9" type="ORF">IscW_ISCW014323</name>
</gene>
<dbReference type="HOGENOM" id="CLU_678400_0_0_1"/>
<reference evidence="9 11" key="1">
    <citation type="submission" date="2008-03" db="EMBL/GenBank/DDBJ databases">
        <title>Annotation of Ixodes scapularis.</title>
        <authorList>
            <consortium name="Ixodes scapularis Genome Project Consortium"/>
            <person name="Caler E."/>
            <person name="Hannick L.I."/>
            <person name="Bidwell S."/>
            <person name="Joardar V."/>
            <person name="Thiagarajan M."/>
            <person name="Amedeo P."/>
            <person name="Galinsky K.J."/>
            <person name="Schobel S."/>
            <person name="Inman J."/>
            <person name="Hostetler J."/>
            <person name="Miller J."/>
            <person name="Hammond M."/>
            <person name="Megy K."/>
            <person name="Lawson D."/>
            <person name="Kodira C."/>
            <person name="Sutton G."/>
            <person name="Meyer J."/>
            <person name="Hill C.A."/>
            <person name="Birren B."/>
            <person name="Nene V."/>
            <person name="Collins F."/>
            <person name="Alarcon-Chaidez F."/>
            <person name="Wikel S."/>
            <person name="Strausberg R."/>
        </authorList>
    </citation>
    <scope>NUCLEOTIDE SEQUENCE [LARGE SCALE GENOMIC DNA]</scope>
    <source>
        <strain evidence="11">Wikel</strain>
        <strain evidence="9">Wikel colony</strain>
    </source>
</reference>
<evidence type="ECO:0000256" key="6">
    <source>
        <dbReference type="ARBA" id="ARBA00023136"/>
    </source>
</evidence>
<protein>
    <submittedName>
        <fullName evidence="9 10">Uncharacterized protein</fullName>
    </submittedName>
</protein>
<organism>
    <name type="scientific">Ixodes scapularis</name>
    <name type="common">Black-legged tick</name>
    <name type="synonym">Deer tick</name>
    <dbReference type="NCBI Taxonomy" id="6945"/>
    <lineage>
        <taxon>Eukaryota</taxon>
        <taxon>Metazoa</taxon>
        <taxon>Ecdysozoa</taxon>
        <taxon>Arthropoda</taxon>
        <taxon>Chelicerata</taxon>
        <taxon>Arachnida</taxon>
        <taxon>Acari</taxon>
        <taxon>Parasitiformes</taxon>
        <taxon>Ixodida</taxon>
        <taxon>Ixodoidea</taxon>
        <taxon>Ixodidae</taxon>
        <taxon>Ixodinae</taxon>
        <taxon>Ixodes</taxon>
    </lineage>
</organism>
<dbReference type="InParanoid" id="B7QHC2"/>
<dbReference type="GO" id="GO:0050916">
    <property type="term" value="P:sensory perception of sweet taste"/>
    <property type="evidence" value="ECO:0007669"/>
    <property type="project" value="UniProtKB-ARBA"/>
</dbReference>
<keyword evidence="6 8" id="KW-0472">Membrane</keyword>
<evidence type="ECO:0000256" key="3">
    <source>
        <dbReference type="ARBA" id="ARBA00022475"/>
    </source>
</evidence>
<keyword evidence="5 8" id="KW-1133">Transmembrane helix</keyword>
<evidence type="ECO:0000256" key="2">
    <source>
        <dbReference type="ARBA" id="ARBA00005327"/>
    </source>
</evidence>
<dbReference type="VEuPathDB" id="VectorBase:ISCI014323"/>
<keyword evidence="4 8" id="KW-0812">Transmembrane</keyword>
<dbReference type="GO" id="GO:0007606">
    <property type="term" value="P:sensory perception of chemical stimulus"/>
    <property type="evidence" value="ECO:0000318"/>
    <property type="project" value="GO_Central"/>
</dbReference>
<evidence type="ECO:0000256" key="1">
    <source>
        <dbReference type="ARBA" id="ARBA00004651"/>
    </source>
</evidence>
<dbReference type="EMBL" id="ABJB010692405">
    <property type="status" value="NOT_ANNOTATED_CDS"/>
    <property type="molecule type" value="Genomic_DNA"/>
</dbReference>
<keyword evidence="3" id="KW-1003">Cell membrane</keyword>
<comment type="subcellular location">
    <subcellularLocation>
        <location evidence="1">Cell membrane</location>
        <topology evidence="1">Multi-pass membrane protein</topology>
    </subcellularLocation>
</comment>
<dbReference type="AlphaFoldDB" id="B7QHC2"/>
<dbReference type="EMBL" id="DS938791">
    <property type="protein sequence ID" value="EEC18244.1"/>
    <property type="molecule type" value="Genomic_DNA"/>
</dbReference>